<name>A0A7M5X5W6_9CNID</name>
<feature type="domain" description="BTBDG BTB/POZ" evidence="3">
    <location>
        <begin position="203"/>
        <end position="324"/>
    </location>
</feature>
<dbReference type="EnsemblMetazoa" id="CLYHEMT018020.1">
    <property type="protein sequence ID" value="CLYHEMP018020.1"/>
    <property type="gene ID" value="CLYHEMG018020"/>
</dbReference>
<evidence type="ECO:0000313" key="5">
    <source>
        <dbReference type="Proteomes" id="UP000594262"/>
    </source>
</evidence>
<dbReference type="PANTHER" id="PTHR46843:SF1">
    <property type="entry name" value="BTB_POZ DOMAIN-CONTAINING PROTEIN 16"/>
    <property type="match status" value="1"/>
</dbReference>
<evidence type="ECO:0000256" key="1">
    <source>
        <dbReference type="ARBA" id="ARBA00016271"/>
    </source>
</evidence>
<dbReference type="InterPro" id="IPR011333">
    <property type="entry name" value="SKP1/BTB/POZ_sf"/>
</dbReference>
<dbReference type="Pfam" id="PF21059">
    <property type="entry name" value="BTBD16_C"/>
    <property type="match status" value="1"/>
</dbReference>
<dbReference type="Pfam" id="PF23998">
    <property type="entry name" value="BTB_BTBDG"/>
    <property type="match status" value="1"/>
</dbReference>
<protein>
    <recommendedName>
        <fullName evidence="1">BTB/POZ domain-containing protein 16</fullName>
    </recommendedName>
</protein>
<keyword evidence="5" id="KW-1185">Reference proteome</keyword>
<dbReference type="OrthoDB" id="6359943at2759"/>
<evidence type="ECO:0000259" key="2">
    <source>
        <dbReference type="Pfam" id="PF21059"/>
    </source>
</evidence>
<evidence type="ECO:0000313" key="4">
    <source>
        <dbReference type="EnsemblMetazoa" id="CLYHEMP018020.1"/>
    </source>
</evidence>
<proteinExistence type="predicted"/>
<organism evidence="4 5">
    <name type="scientific">Clytia hemisphaerica</name>
    <dbReference type="NCBI Taxonomy" id="252671"/>
    <lineage>
        <taxon>Eukaryota</taxon>
        <taxon>Metazoa</taxon>
        <taxon>Cnidaria</taxon>
        <taxon>Hydrozoa</taxon>
        <taxon>Hydroidolina</taxon>
        <taxon>Leptothecata</taxon>
        <taxon>Obeliida</taxon>
        <taxon>Clytiidae</taxon>
        <taxon>Clytia</taxon>
    </lineage>
</organism>
<dbReference type="Gene3D" id="3.30.710.10">
    <property type="entry name" value="Potassium Channel Kv1.1, Chain A"/>
    <property type="match status" value="1"/>
</dbReference>
<feature type="domain" description="BTB/POZ" evidence="2">
    <location>
        <begin position="501"/>
        <end position="604"/>
    </location>
</feature>
<dbReference type="InterPro" id="IPR048859">
    <property type="entry name" value="BTBD16_C"/>
</dbReference>
<accession>A0A7M5X5W6</accession>
<reference evidence="4" key="1">
    <citation type="submission" date="2021-01" db="UniProtKB">
        <authorList>
            <consortium name="EnsemblMetazoa"/>
        </authorList>
    </citation>
    <scope>IDENTIFICATION</scope>
</reference>
<sequence>MEIERLSIPHTGIYRRGLSPSRCPQAFLPTVPNIKRIASHQKKNLFPNRYDCSNGVKNDQITRRKSRVQVGATNRCRHFEKLNASNLLASTQKLKATQPVKKSRNAYLSSLPSYTTIPTEISQYTQQHASQATFLSNTISQSQSKKSQVIHKSALNASLEKQIDEMRLCENYVPLEKRSPSPTEIFIKTMREFFANKEPHIFLYALDMEWELCEDAIVGSELLSKMFQDYQNPSPSSSSNIEASLEKFDSNQSSIMTPYLDDDGHICLSLRINNPLITVEVLAIALLSLYKNLTALPIEDVINIMVVAQLLKISKLIQLCLDIMLDSIKANTVGLYHRIAKEYDLTELAHECVSWLELKLQPTLSTEVFLSHISKELMMEIITSPNFFIFNEYSVIQMLCYWIFFIEQKNIGMPSWTTVVTWFMSISSTKPYLQTNEGRGYLPHFKELRLNGILDPSNVHEIQKMNLLPTSWLLTVLQNHYYSLQSGGDMNMTTRFETNSLRFGTILKRNTSHHSEVIALHGFYFELIASREDDLCICYMKRLRPTSSLLSFRVCERQTFSIRQDREVRYNIKVQWKTMAGYKADSLGATTQVIGFNERSAESQKLTTKVANTDLFVSFHVFFPPS</sequence>
<dbReference type="PANTHER" id="PTHR46843">
    <property type="entry name" value="BTB/POZ DOMAIN-CONTAINING PROTEIN 16"/>
    <property type="match status" value="1"/>
</dbReference>
<dbReference type="InterPro" id="IPR056426">
    <property type="entry name" value="BTB_BTBDG"/>
</dbReference>
<dbReference type="InterPro" id="IPR042833">
    <property type="entry name" value="BTBD16"/>
</dbReference>
<dbReference type="AlphaFoldDB" id="A0A7M5X5W6"/>
<evidence type="ECO:0000259" key="3">
    <source>
        <dbReference type="Pfam" id="PF23998"/>
    </source>
</evidence>
<dbReference type="GeneID" id="136799969"/>
<dbReference type="RefSeq" id="XP_066912695.1">
    <property type="nucleotide sequence ID" value="XM_067056594.1"/>
</dbReference>
<dbReference type="Proteomes" id="UP000594262">
    <property type="component" value="Unplaced"/>
</dbReference>